<dbReference type="EMBL" id="LRGB01015308">
    <property type="protein sequence ID" value="KZR98921.1"/>
    <property type="molecule type" value="Genomic_DNA"/>
</dbReference>
<feature type="non-terminal residue" evidence="2">
    <location>
        <position position="106"/>
    </location>
</feature>
<protein>
    <submittedName>
        <fullName evidence="2">Uncharacterized protein</fullName>
    </submittedName>
</protein>
<evidence type="ECO:0000313" key="2">
    <source>
        <dbReference type="EMBL" id="KZR98921.1"/>
    </source>
</evidence>
<sequence>RRGRRPATAAAAKTNTPKADYREVSGVKRLLRTPKAALATPKADYSDVEGIDLLMKTPKVSDEIVEAVREESTDIIKSTPGSSVEAPETTELVEKEDDVVSAQVKE</sequence>
<organism evidence="2 3">
    <name type="scientific">Daphnia magna</name>
    <dbReference type="NCBI Taxonomy" id="35525"/>
    <lineage>
        <taxon>Eukaryota</taxon>
        <taxon>Metazoa</taxon>
        <taxon>Ecdysozoa</taxon>
        <taxon>Arthropoda</taxon>
        <taxon>Crustacea</taxon>
        <taxon>Branchiopoda</taxon>
        <taxon>Diplostraca</taxon>
        <taxon>Cladocera</taxon>
        <taxon>Anomopoda</taxon>
        <taxon>Daphniidae</taxon>
        <taxon>Daphnia</taxon>
    </lineage>
</organism>
<accession>A0A164GG50</accession>
<reference evidence="2 3" key="1">
    <citation type="submission" date="2016-03" db="EMBL/GenBank/DDBJ databases">
        <title>EvidentialGene: Evidence-directed Construction of Genes on Genomes.</title>
        <authorList>
            <person name="Gilbert D.G."/>
            <person name="Choi J.-H."/>
            <person name="Mockaitis K."/>
            <person name="Colbourne J."/>
            <person name="Pfrender M."/>
        </authorList>
    </citation>
    <scope>NUCLEOTIDE SEQUENCE [LARGE SCALE GENOMIC DNA]</scope>
    <source>
        <strain evidence="2 3">Xinb3</strain>
        <tissue evidence="2">Complete organism</tissue>
    </source>
</reference>
<evidence type="ECO:0000256" key="1">
    <source>
        <dbReference type="SAM" id="MobiDB-lite"/>
    </source>
</evidence>
<dbReference type="AlphaFoldDB" id="A0A164GG50"/>
<evidence type="ECO:0000313" key="3">
    <source>
        <dbReference type="Proteomes" id="UP000076858"/>
    </source>
</evidence>
<dbReference type="Proteomes" id="UP000076858">
    <property type="component" value="Unassembled WGS sequence"/>
</dbReference>
<feature type="region of interest" description="Disordered" evidence="1">
    <location>
        <begin position="74"/>
        <end position="106"/>
    </location>
</feature>
<comment type="caution">
    <text evidence="2">The sequence shown here is derived from an EMBL/GenBank/DDBJ whole genome shotgun (WGS) entry which is preliminary data.</text>
</comment>
<proteinExistence type="predicted"/>
<keyword evidence="3" id="KW-1185">Reference proteome</keyword>
<gene>
    <name evidence="2" type="ORF">APZ42_005430</name>
</gene>
<dbReference type="OrthoDB" id="6288785at2759"/>
<name>A0A164GG50_9CRUS</name>
<feature type="non-terminal residue" evidence="2">
    <location>
        <position position="1"/>
    </location>
</feature>